<reference evidence="4 5" key="1">
    <citation type="journal article" date="2020" name="Biotechnol. Biofuels">
        <title>New insights from the biogas microbiome by comprehensive genome-resolved metagenomics of nearly 1600 species originating from multiple anaerobic digesters.</title>
        <authorList>
            <person name="Campanaro S."/>
            <person name="Treu L."/>
            <person name="Rodriguez-R L.M."/>
            <person name="Kovalovszki A."/>
            <person name="Ziels R.M."/>
            <person name="Maus I."/>
            <person name="Zhu X."/>
            <person name="Kougias P.G."/>
            <person name="Basile A."/>
            <person name="Luo G."/>
            <person name="Schluter A."/>
            <person name="Konstantinidis K.T."/>
            <person name="Angelidaki I."/>
        </authorList>
    </citation>
    <scope>NUCLEOTIDE SEQUENCE [LARGE SCALE GENOMIC DNA]</scope>
    <source>
        <strain evidence="4">AS05jafATM_4</strain>
    </source>
</reference>
<dbReference type="GO" id="GO:0046394">
    <property type="term" value="P:carboxylic acid biosynthetic process"/>
    <property type="evidence" value="ECO:0007669"/>
    <property type="project" value="UniProtKB-ARBA"/>
</dbReference>
<dbReference type="GO" id="GO:0008483">
    <property type="term" value="F:transaminase activity"/>
    <property type="evidence" value="ECO:0007669"/>
    <property type="project" value="UniProtKB-KW"/>
</dbReference>
<dbReference type="GO" id="GO:0008652">
    <property type="term" value="P:amino acid biosynthetic process"/>
    <property type="evidence" value="ECO:0007669"/>
    <property type="project" value="UniProtKB-ARBA"/>
</dbReference>
<dbReference type="EMBL" id="DUTF01000160">
    <property type="protein sequence ID" value="HHY26514.1"/>
    <property type="molecule type" value="Genomic_DNA"/>
</dbReference>
<feature type="non-terminal residue" evidence="4">
    <location>
        <position position="252"/>
    </location>
</feature>
<keyword evidence="4" id="KW-0032">Aminotransferase</keyword>
<organism evidence="4 5">
    <name type="scientific">Desulfitobacterium dehalogenans</name>
    <dbReference type="NCBI Taxonomy" id="36854"/>
    <lineage>
        <taxon>Bacteria</taxon>
        <taxon>Bacillati</taxon>
        <taxon>Bacillota</taxon>
        <taxon>Clostridia</taxon>
        <taxon>Eubacteriales</taxon>
        <taxon>Desulfitobacteriaceae</taxon>
        <taxon>Desulfitobacterium</taxon>
    </lineage>
</organism>
<keyword evidence="4" id="KW-0808">Transferase</keyword>
<dbReference type="Proteomes" id="UP000553059">
    <property type="component" value="Unassembled WGS sequence"/>
</dbReference>
<dbReference type="PANTHER" id="PTHR42743">
    <property type="entry name" value="AMINO-ACID AMINOTRANSFERASE"/>
    <property type="match status" value="1"/>
</dbReference>
<keyword evidence="3" id="KW-0663">Pyridoxal phosphate</keyword>
<name>A0A7C7D573_9FIRM</name>
<dbReference type="CDD" id="cd00449">
    <property type="entry name" value="PLPDE_IV"/>
    <property type="match status" value="1"/>
</dbReference>
<dbReference type="GO" id="GO:0005829">
    <property type="term" value="C:cytosol"/>
    <property type="evidence" value="ECO:0007669"/>
    <property type="project" value="TreeGrafter"/>
</dbReference>
<evidence type="ECO:0000256" key="1">
    <source>
        <dbReference type="ARBA" id="ARBA00001933"/>
    </source>
</evidence>
<comment type="similarity">
    <text evidence="2">Belongs to the class-IV pyridoxal-phosphate-dependent aminotransferase family.</text>
</comment>
<sequence length="252" mass="28330">MLDKDDRLALFGYGIFETLRVDGPHIEVPRLHYDRMSRGAEQLGLGMPGYEVWLAGLEQNVQKNTQIAGTTFALRVTLSGGAGQKVPPRWLYHTRPLPYTERDYDEGIPITILSHPRNEYSPLVQLKSTNYMENILAKKEAEDKGAREGIWLNTKGYLAEGTVSNLFFISEGTLHTPSLACGCLPGTRRQMILECAQTLGIPCVEGEFSLEFIEDAEEVFLTNALMGIMPVNQVDKRRIPLKDSVEESLRMR</sequence>
<protein>
    <submittedName>
        <fullName evidence="4">Aminotransferase</fullName>
    </submittedName>
</protein>
<accession>A0A7C7D573</accession>
<dbReference type="InterPro" id="IPR036038">
    <property type="entry name" value="Aminotransferase-like"/>
</dbReference>
<evidence type="ECO:0000313" key="4">
    <source>
        <dbReference type="EMBL" id="HHY26514.1"/>
    </source>
</evidence>
<dbReference type="InterPro" id="IPR043132">
    <property type="entry name" value="BCAT-like_C"/>
</dbReference>
<dbReference type="Pfam" id="PF01063">
    <property type="entry name" value="Aminotran_4"/>
    <property type="match status" value="1"/>
</dbReference>
<evidence type="ECO:0000313" key="5">
    <source>
        <dbReference type="Proteomes" id="UP000553059"/>
    </source>
</evidence>
<dbReference type="PANTHER" id="PTHR42743:SF11">
    <property type="entry name" value="AMINODEOXYCHORISMATE LYASE"/>
    <property type="match status" value="1"/>
</dbReference>
<comment type="caution">
    <text evidence="4">The sequence shown here is derived from an EMBL/GenBank/DDBJ whole genome shotgun (WGS) entry which is preliminary data.</text>
</comment>
<gene>
    <name evidence="4" type="ORF">GX523_07165</name>
</gene>
<dbReference type="InterPro" id="IPR050571">
    <property type="entry name" value="Class-IV_PLP-Dep_Aminotrnsfr"/>
</dbReference>
<dbReference type="SUPFAM" id="SSF56752">
    <property type="entry name" value="D-aminoacid aminotransferase-like PLP-dependent enzymes"/>
    <property type="match status" value="1"/>
</dbReference>
<proteinExistence type="inferred from homology"/>
<dbReference type="InterPro" id="IPR001544">
    <property type="entry name" value="Aminotrans_IV"/>
</dbReference>
<dbReference type="Gene3D" id="3.30.470.10">
    <property type="match status" value="1"/>
</dbReference>
<dbReference type="InterPro" id="IPR043131">
    <property type="entry name" value="BCAT-like_N"/>
</dbReference>
<comment type="cofactor">
    <cofactor evidence="1">
        <name>pyridoxal 5'-phosphate</name>
        <dbReference type="ChEBI" id="CHEBI:597326"/>
    </cofactor>
</comment>
<dbReference type="Gene3D" id="3.20.10.10">
    <property type="entry name" value="D-amino Acid Aminotransferase, subunit A, domain 2"/>
    <property type="match status" value="1"/>
</dbReference>
<evidence type="ECO:0000256" key="3">
    <source>
        <dbReference type="ARBA" id="ARBA00022898"/>
    </source>
</evidence>
<evidence type="ECO:0000256" key="2">
    <source>
        <dbReference type="ARBA" id="ARBA00009320"/>
    </source>
</evidence>
<dbReference type="AlphaFoldDB" id="A0A7C7D573"/>
<dbReference type="FunFam" id="3.20.10.10:FF:000002">
    <property type="entry name" value="D-alanine aminotransferase"/>
    <property type="match status" value="1"/>
</dbReference>